<dbReference type="Proteomes" id="UP000308836">
    <property type="component" value="Unassembled WGS sequence"/>
</dbReference>
<reference evidence="1" key="1">
    <citation type="submission" date="2019-04" db="EMBL/GenBank/DDBJ databases">
        <title>Microbes associate with the intestines of laboratory mice.</title>
        <authorList>
            <person name="Navarre W."/>
            <person name="Wong E."/>
            <person name="Huang K."/>
            <person name="Tropini C."/>
            <person name="Ng K."/>
            <person name="Yu B."/>
        </authorList>
    </citation>
    <scope>NUCLEOTIDE SEQUENCE</scope>
    <source>
        <strain evidence="1">NM09_H32</strain>
    </source>
</reference>
<evidence type="ECO:0000313" key="1">
    <source>
        <dbReference type="EMBL" id="TGY65693.1"/>
    </source>
</evidence>
<gene>
    <name evidence="1" type="ORF">E5336_07635</name>
</gene>
<keyword evidence="2" id="KW-1185">Reference proteome</keyword>
<evidence type="ECO:0000313" key="2">
    <source>
        <dbReference type="Proteomes" id="UP000308836"/>
    </source>
</evidence>
<sequence length="475" mass="56885">MASERKDLKRSRALDELEELNQQDRISSIQFNEPELHDFDASSIFEIDESQEAQKSKRKIFGKRANRSANVKVKTNTYETRELIEEEIRIRPRTEVVKQERIEIEPGHEKLEREIEEVAVPIEPVEIMEPEVETIEVEEEEAAPLTQAMEETIEETADDPAFDEEIEAESFGKRFDLAEEEEELEEDGKDDTIRMKQGQFIEEDDDDEEYEYEDEEEEEDDDENEDENEFYDEEEQDLYEDRKHFLLSQYPVIENYLGEQSKDGYHFVRHVGHKYYFVKGDPKPYYYSINYFKDEPSADQWRQWERDGWKLVAKSAAKKKSEAGWFTFRNYQDEGEYKKEIDNEEEKYRFFRKYANSCRSTMFLIFICMACCIVTAFLQYEFQGYLWGIIVCLALFVIALVAFCTYGRMLRHAKKRARLLKARLRIKENQDNRAKENYFDVSESESQLESDWDTLESEKTQRRKFHRSRDEEDED</sequence>
<dbReference type="EMBL" id="SRYG01000014">
    <property type="protein sequence ID" value="TGY65693.1"/>
    <property type="molecule type" value="Genomic_DNA"/>
</dbReference>
<comment type="caution">
    <text evidence="1">The sequence shown here is derived from an EMBL/GenBank/DDBJ whole genome shotgun (WGS) entry which is preliminary data.</text>
</comment>
<organism evidence="1 2">
    <name type="scientific">Dubosiella muris</name>
    <dbReference type="NCBI Taxonomy" id="3038133"/>
    <lineage>
        <taxon>Bacteria</taxon>
        <taxon>Bacillati</taxon>
        <taxon>Bacillota</taxon>
        <taxon>Erysipelotrichia</taxon>
        <taxon>Erysipelotrichales</taxon>
        <taxon>Erysipelotrichaceae</taxon>
        <taxon>Dubosiella</taxon>
    </lineage>
</organism>
<name>A0AC61R756_9FIRM</name>
<protein>
    <submittedName>
        <fullName evidence="1">DUF2812 domain-containing protein</fullName>
    </submittedName>
</protein>
<accession>A0AC61R756</accession>
<proteinExistence type="predicted"/>